<keyword evidence="4 6" id="KW-1133">Transmembrane helix</keyword>
<organism evidence="7 8">
    <name type="scientific">Anabaenopsis arnoldii</name>
    <dbReference type="NCBI Taxonomy" id="2152938"/>
    <lineage>
        <taxon>Bacteria</taxon>
        <taxon>Bacillati</taxon>
        <taxon>Cyanobacteriota</taxon>
        <taxon>Cyanophyceae</taxon>
        <taxon>Nostocales</taxon>
        <taxon>Nodulariaceae</taxon>
        <taxon>Anabaenopsis</taxon>
    </lineage>
</organism>
<dbReference type="EMBL" id="JAQMUH010000143">
    <property type="protein sequence ID" value="MDB9540523.1"/>
    <property type="molecule type" value="Genomic_DNA"/>
</dbReference>
<name>A0ABT5AUX6_9CYAN</name>
<dbReference type="PANTHER" id="PTHR33529">
    <property type="entry name" value="SLR0882 PROTEIN-RELATED"/>
    <property type="match status" value="1"/>
</dbReference>
<accession>A0ABT5AUX6</accession>
<evidence type="ECO:0000256" key="4">
    <source>
        <dbReference type="ARBA" id="ARBA00022989"/>
    </source>
</evidence>
<evidence type="ECO:0000256" key="5">
    <source>
        <dbReference type="ARBA" id="ARBA00023136"/>
    </source>
</evidence>
<evidence type="ECO:0000313" key="7">
    <source>
        <dbReference type="EMBL" id="MDB9540523.1"/>
    </source>
</evidence>
<evidence type="ECO:0000256" key="6">
    <source>
        <dbReference type="SAM" id="Phobius"/>
    </source>
</evidence>
<keyword evidence="3 6" id="KW-0812">Transmembrane</keyword>
<evidence type="ECO:0000256" key="2">
    <source>
        <dbReference type="ARBA" id="ARBA00022475"/>
    </source>
</evidence>
<feature type="transmembrane region" description="Helical" evidence="6">
    <location>
        <begin position="21"/>
        <end position="43"/>
    </location>
</feature>
<keyword evidence="5 6" id="KW-0472">Membrane</keyword>
<comment type="caution">
    <text evidence="7">The sequence shown here is derived from an EMBL/GenBank/DDBJ whole genome shotgun (WGS) entry which is preliminary data.</text>
</comment>
<evidence type="ECO:0000313" key="8">
    <source>
        <dbReference type="Proteomes" id="UP001212499"/>
    </source>
</evidence>
<dbReference type="InterPro" id="IPR005495">
    <property type="entry name" value="LptG/LptF_permease"/>
</dbReference>
<protein>
    <submittedName>
        <fullName evidence="7">LptF/LptG family permease</fullName>
    </submittedName>
</protein>
<dbReference type="Pfam" id="PF03739">
    <property type="entry name" value="LptF_LptG"/>
    <property type="match status" value="1"/>
</dbReference>
<dbReference type="Proteomes" id="UP001212499">
    <property type="component" value="Unassembled WGS sequence"/>
</dbReference>
<evidence type="ECO:0000256" key="1">
    <source>
        <dbReference type="ARBA" id="ARBA00004651"/>
    </source>
</evidence>
<feature type="transmembrane region" description="Helical" evidence="6">
    <location>
        <begin position="332"/>
        <end position="351"/>
    </location>
</feature>
<sequence length="383" mass="43752">MKKISFFAQISLLNYYLISELIRPLLFSIIIVTVVAESIGISFEQFKFLINKQLSFPVLIYLHILKLPEFIVLALPIATLMATIFTYQKLSSNTEIIALQSCGVSLYRLTYPAIITGLLVTFIQFTFNDIFVPPANYQAAITLESSLNINRSNLKNSDIFYTEFYQDYVGEQNQRSLKYLFYADKFIDGKLQSVTLLIRDAQRLKIIITSSFAQCYEQQEYCYFYHGSHSLINADGSYGQRVMFDTMPLYLPHISSQFQADREKLDDREMNIYQAYQRLSVLETAGDRREFLNLKFHIYKRFSSAVSCTVFAFLGGAIGINLQPRVRYNSFALTLGIILVYDAVQIISGILIISDVVSFSCLWLPNIAAVMVGVDLLIKKTTP</sequence>
<reference evidence="7 8" key="1">
    <citation type="submission" date="2023-01" db="EMBL/GenBank/DDBJ databases">
        <title>Genomes from the Australian National Cyanobacteria Reference Collection.</title>
        <authorList>
            <person name="Willis A."/>
            <person name="Lee E.M.F."/>
        </authorList>
    </citation>
    <scope>NUCLEOTIDE SEQUENCE [LARGE SCALE GENOMIC DNA]</scope>
    <source>
        <strain evidence="7 8">CS-1033</strain>
    </source>
</reference>
<evidence type="ECO:0000256" key="3">
    <source>
        <dbReference type="ARBA" id="ARBA00022692"/>
    </source>
</evidence>
<feature type="transmembrane region" description="Helical" evidence="6">
    <location>
        <begin position="63"/>
        <end position="85"/>
    </location>
</feature>
<feature type="transmembrane region" description="Helical" evidence="6">
    <location>
        <begin position="302"/>
        <end position="320"/>
    </location>
</feature>
<proteinExistence type="predicted"/>
<comment type="subcellular location">
    <subcellularLocation>
        <location evidence="1">Cell membrane</location>
        <topology evidence="1">Multi-pass membrane protein</topology>
    </subcellularLocation>
</comment>
<dbReference type="PANTHER" id="PTHR33529:SF6">
    <property type="entry name" value="YJGP_YJGQ FAMILY PERMEASE"/>
    <property type="match status" value="1"/>
</dbReference>
<keyword evidence="8" id="KW-1185">Reference proteome</keyword>
<dbReference type="RefSeq" id="WP_271733754.1">
    <property type="nucleotide sequence ID" value="NZ_JANQDP010000149.1"/>
</dbReference>
<gene>
    <name evidence="7" type="ORF">PN457_12805</name>
</gene>
<feature type="transmembrane region" description="Helical" evidence="6">
    <location>
        <begin position="357"/>
        <end position="378"/>
    </location>
</feature>
<keyword evidence="2" id="KW-1003">Cell membrane</keyword>
<feature type="transmembrane region" description="Helical" evidence="6">
    <location>
        <begin position="106"/>
        <end position="127"/>
    </location>
</feature>